<evidence type="ECO:0000313" key="4">
    <source>
        <dbReference type="Proteomes" id="UP000483820"/>
    </source>
</evidence>
<dbReference type="AlphaFoldDB" id="A0A6A5GXC6"/>
<protein>
    <submittedName>
        <fullName evidence="3">Uncharacterized protein</fullName>
    </submittedName>
</protein>
<dbReference type="RefSeq" id="XP_053586357.1">
    <property type="nucleotide sequence ID" value="XM_053726780.1"/>
</dbReference>
<dbReference type="GO" id="GO:0016020">
    <property type="term" value="C:membrane"/>
    <property type="evidence" value="ECO:0007669"/>
    <property type="project" value="TreeGrafter"/>
</dbReference>
<evidence type="ECO:0000259" key="2">
    <source>
        <dbReference type="Pfam" id="PF23361"/>
    </source>
</evidence>
<evidence type="ECO:0000313" key="3">
    <source>
        <dbReference type="EMBL" id="KAF1760100.1"/>
    </source>
</evidence>
<dbReference type="GO" id="GO:0008104">
    <property type="term" value="P:intracellular protein localization"/>
    <property type="evidence" value="ECO:0007669"/>
    <property type="project" value="TreeGrafter"/>
</dbReference>
<dbReference type="Proteomes" id="UP000483820">
    <property type="component" value="Chromosome III"/>
</dbReference>
<organism evidence="3 4">
    <name type="scientific">Caenorhabditis remanei</name>
    <name type="common">Caenorhabditis vulgaris</name>
    <dbReference type="NCBI Taxonomy" id="31234"/>
    <lineage>
        <taxon>Eukaryota</taxon>
        <taxon>Metazoa</taxon>
        <taxon>Ecdysozoa</taxon>
        <taxon>Nematoda</taxon>
        <taxon>Chromadorea</taxon>
        <taxon>Rhabditida</taxon>
        <taxon>Rhabditina</taxon>
        <taxon>Rhabditomorpha</taxon>
        <taxon>Rhabditoidea</taxon>
        <taxon>Rhabditidae</taxon>
        <taxon>Peloderinae</taxon>
        <taxon>Caenorhabditis</taxon>
    </lineage>
</organism>
<dbReference type="PANTHER" id="PTHR16074">
    <property type="entry name" value="BARDET-BIEDL SYNDROME 7 PROTEIN"/>
    <property type="match status" value="1"/>
</dbReference>
<dbReference type="Pfam" id="PF23361">
    <property type="entry name" value="BBS7_pf"/>
    <property type="match status" value="1"/>
</dbReference>
<proteinExistence type="predicted"/>
<dbReference type="CTD" id="78774626"/>
<feature type="domain" description="BBS7 platform" evidence="2">
    <location>
        <begin position="2"/>
        <end position="103"/>
    </location>
</feature>
<reference evidence="3 4" key="1">
    <citation type="submission" date="2019-12" db="EMBL/GenBank/DDBJ databases">
        <title>Chromosome-level assembly of the Caenorhabditis remanei genome.</title>
        <authorList>
            <person name="Teterina A.A."/>
            <person name="Willis J.H."/>
            <person name="Phillips P.C."/>
        </authorList>
    </citation>
    <scope>NUCLEOTIDE SEQUENCE [LARGE SCALE GENOMIC DNA]</scope>
    <source>
        <strain evidence="3 4">PX506</strain>
        <tissue evidence="3">Whole organism</tissue>
    </source>
</reference>
<dbReference type="Pfam" id="PF23349">
    <property type="entry name" value="BBS7_hp"/>
    <property type="match status" value="1"/>
</dbReference>
<dbReference type="GO" id="GO:0034464">
    <property type="term" value="C:BBSome"/>
    <property type="evidence" value="ECO:0007669"/>
    <property type="project" value="TreeGrafter"/>
</dbReference>
<feature type="domain" description="BBS7 helical hairpin" evidence="1">
    <location>
        <begin position="107"/>
        <end position="221"/>
    </location>
</feature>
<name>A0A6A5GXC6_CAERE</name>
<evidence type="ECO:0000259" key="1">
    <source>
        <dbReference type="Pfam" id="PF23349"/>
    </source>
</evidence>
<dbReference type="InterPro" id="IPR056333">
    <property type="entry name" value="BBS7_pf_dom"/>
</dbReference>
<dbReference type="InterPro" id="IPR056335">
    <property type="entry name" value="BBS7_hairpin"/>
</dbReference>
<accession>A0A6A5GXC6</accession>
<dbReference type="GeneID" id="78774626"/>
<sequence>MRSHDFDSSRPLNILQFTGNFSIAEAHAWLHNLLPNVPSKCPPADTITNNYQCSANGGTQLQVTYSKGQATFRSDCMTTICIIRDKVSEQTMKMQIRVEVACELNQDSVDHCLKLIHPKVMAMLDIEKDKLYASALKELEANNDNVFSFLSPTNAKLLRDHDSIWERAEGVNIEDSGVLAVLENLMMARAKLMGKSKRGRIEAIRDLIATDYNFENVQKLFKSAMND</sequence>
<dbReference type="GO" id="GO:0060271">
    <property type="term" value="P:cilium assembly"/>
    <property type="evidence" value="ECO:0007669"/>
    <property type="project" value="TreeGrafter"/>
</dbReference>
<comment type="caution">
    <text evidence="3">The sequence shown here is derived from an EMBL/GenBank/DDBJ whole genome shotgun (WGS) entry which is preliminary data.</text>
</comment>
<dbReference type="KEGG" id="crq:GCK72_008346"/>
<gene>
    <name evidence="3" type="ORF">GCK72_008346</name>
</gene>
<dbReference type="GO" id="GO:0036064">
    <property type="term" value="C:ciliary basal body"/>
    <property type="evidence" value="ECO:0007669"/>
    <property type="project" value="TreeGrafter"/>
</dbReference>
<dbReference type="PANTHER" id="PTHR16074:SF4">
    <property type="entry name" value="BARDET-BIEDL SYNDROME 7 PROTEIN"/>
    <property type="match status" value="1"/>
</dbReference>
<dbReference type="EMBL" id="WUAV01000003">
    <property type="protein sequence ID" value="KAF1760100.1"/>
    <property type="molecule type" value="Genomic_DNA"/>
</dbReference>
<dbReference type="GO" id="GO:0043005">
    <property type="term" value="C:neuron projection"/>
    <property type="evidence" value="ECO:0007669"/>
    <property type="project" value="TreeGrafter"/>
</dbReference>
<dbReference type="GO" id="GO:0005930">
    <property type="term" value="C:axoneme"/>
    <property type="evidence" value="ECO:0007669"/>
    <property type="project" value="TreeGrafter"/>
</dbReference>